<evidence type="ECO:0000313" key="1">
    <source>
        <dbReference type="EMBL" id="RUL65756.1"/>
    </source>
</evidence>
<proteinExistence type="predicted"/>
<organism evidence="1 2">
    <name type="scientific">Dyella dinghuensis</name>
    <dbReference type="NCBI Taxonomy" id="1920169"/>
    <lineage>
        <taxon>Bacteria</taxon>
        <taxon>Pseudomonadati</taxon>
        <taxon>Pseudomonadota</taxon>
        <taxon>Gammaproteobacteria</taxon>
        <taxon>Lysobacterales</taxon>
        <taxon>Rhodanobacteraceae</taxon>
        <taxon>Dyella</taxon>
    </lineage>
</organism>
<gene>
    <name evidence="1" type="ORF">EKH79_03330</name>
</gene>
<evidence type="ECO:0000313" key="2">
    <source>
        <dbReference type="Proteomes" id="UP000267077"/>
    </source>
</evidence>
<dbReference type="Proteomes" id="UP000267077">
    <property type="component" value="Unassembled WGS sequence"/>
</dbReference>
<keyword evidence="2" id="KW-1185">Reference proteome</keyword>
<dbReference type="OrthoDB" id="5956068at2"/>
<reference evidence="1 2" key="1">
    <citation type="submission" date="2018-12" db="EMBL/GenBank/DDBJ databases">
        <title>Dyella dinghuensis sp. nov. DHOA06 and Dyella choica sp. nov. 4M-K27, isolated from forest soil.</title>
        <authorList>
            <person name="Qiu L.-H."/>
            <person name="Gao Z.-H."/>
        </authorList>
    </citation>
    <scope>NUCLEOTIDE SEQUENCE [LARGE SCALE GENOMIC DNA]</scope>
    <source>
        <strain evidence="1 2">DHOA06</strain>
    </source>
</reference>
<dbReference type="EMBL" id="RYZR01000003">
    <property type="protein sequence ID" value="RUL65756.1"/>
    <property type="molecule type" value="Genomic_DNA"/>
</dbReference>
<protein>
    <submittedName>
        <fullName evidence="1">DUF2384 domain-containing protein</fullName>
    </submittedName>
</protein>
<dbReference type="RefSeq" id="WP_126672387.1">
    <property type="nucleotide sequence ID" value="NZ_RYZR01000003.1"/>
</dbReference>
<name>A0A432LUU2_9GAMM</name>
<comment type="caution">
    <text evidence="1">The sequence shown here is derived from an EMBL/GenBank/DDBJ whole genome shotgun (WGS) entry which is preliminary data.</text>
</comment>
<accession>A0A432LUU2</accession>
<sequence>MKAAPVRKDNLKYTAQIIGVKSGNKVRTDHTYLAQVSKELERLQAAREQIITDAFSVFEKRYVTPAALLLQHFGDSRKAARWLCSHQKVFGGRTAYDVIVEGDDEMVWDEIQRIVRMISVIQYA</sequence>
<dbReference type="AlphaFoldDB" id="A0A432LUU2"/>